<dbReference type="OrthoDB" id="8193820at2759"/>
<feature type="compositionally biased region" description="Basic and acidic residues" evidence="2">
    <location>
        <begin position="186"/>
        <end position="199"/>
    </location>
</feature>
<feature type="region of interest" description="Disordered" evidence="2">
    <location>
        <begin position="180"/>
        <end position="234"/>
    </location>
</feature>
<dbReference type="EMBL" id="NEVH01016945">
    <property type="protein sequence ID" value="PNF25048.1"/>
    <property type="molecule type" value="Genomic_DNA"/>
</dbReference>
<accession>A0A2J7Q8Y5</accession>
<sequence>MNSRRVKNSISALERDITNYEAFLSKVIRGKVDKSTACKPGHNGPRSLRGRSVTPPASASLEIKSRTRKDNIQPLNTADHVLSEEVFENNNTTVEVRVTTKASTVGKSRKRPRASVLNTAPETDRTVARGEIQKQSDVLFQPPDPSNFERNVQHEKKSHFRSNHRPLPWALVLKDKNSPCIIHNAKPKDGEGVKQEKLRRNPRRPTHSFKRSNKHKVPEYSLSSSLSDDALDGQQSPNYVSKSVQCCLPEIIVADNNQNDFLPSKLPSKYNASDGGGDFSRFNPVRTLNFLVKELRGKLQKREKDDSLQRIITGMEDAVMRISSGINCEEVNQTSDIPTRDEKVTTKPYQIGFVPVKTADASHTKPVVIPGMKVMEHSLFRQFEHCFPPLHGQYTNQADLRSFKPIEPAKEIISDTQTEQTQLEVKCARLEVECNQLKKERDSLNEKISSAKEEVEGMAKKEKDYLTTISCLRTNLENMMKKTEEHASTVAELAARNAQLKEENKALLPLHDAEAVLARRLEDLRKKEENLQQHLQIMKLEHEKFDILMARKNREVKKLKQELRDIQAFASEQLMNLKLYSTTHMAANENNKGKQSPFSKESKLHSRGTEIPLLLKKAEGGEIEKQPVCSSPTSSVPSSLGVYPSWQMISRISSSSLKDINKLSSKEVPELLLAEGNNIKDNQDGSDLEANKSFSFRELKSLEFKSFLVTSLSEDVTSESRSEVTTIEPKTCKELKDKLRDLFEKIKERAGRGTGIFLPSPPHHYSEISEPGGMSQWSEVSDVESVQNSHCFSSSSAELNKGKFDFSTSDLSFEIKFGEVDS</sequence>
<feature type="compositionally biased region" description="Basic residues" evidence="2">
    <location>
        <begin position="200"/>
        <end position="215"/>
    </location>
</feature>
<dbReference type="AlphaFoldDB" id="A0A2J7Q8Y5"/>
<feature type="region of interest" description="Disordered" evidence="2">
    <location>
        <begin position="34"/>
        <end position="58"/>
    </location>
</feature>
<comment type="caution">
    <text evidence="3">The sequence shown here is derived from an EMBL/GenBank/DDBJ whole genome shotgun (WGS) entry which is preliminary data.</text>
</comment>
<feature type="coiled-coil region" evidence="1">
    <location>
        <begin position="413"/>
        <end position="569"/>
    </location>
</feature>
<evidence type="ECO:0000313" key="3">
    <source>
        <dbReference type="EMBL" id="PNF25048.1"/>
    </source>
</evidence>
<dbReference type="Proteomes" id="UP000235965">
    <property type="component" value="Unassembled WGS sequence"/>
</dbReference>
<dbReference type="InParanoid" id="A0A2J7Q8Y5"/>
<protein>
    <submittedName>
        <fullName evidence="3">Uncharacterized protein</fullName>
    </submittedName>
</protein>
<name>A0A2J7Q8Y5_9NEOP</name>
<organism evidence="3 4">
    <name type="scientific">Cryptotermes secundus</name>
    <dbReference type="NCBI Taxonomy" id="105785"/>
    <lineage>
        <taxon>Eukaryota</taxon>
        <taxon>Metazoa</taxon>
        <taxon>Ecdysozoa</taxon>
        <taxon>Arthropoda</taxon>
        <taxon>Hexapoda</taxon>
        <taxon>Insecta</taxon>
        <taxon>Pterygota</taxon>
        <taxon>Neoptera</taxon>
        <taxon>Polyneoptera</taxon>
        <taxon>Dictyoptera</taxon>
        <taxon>Blattodea</taxon>
        <taxon>Blattoidea</taxon>
        <taxon>Termitoidae</taxon>
        <taxon>Kalotermitidae</taxon>
        <taxon>Cryptotermitinae</taxon>
        <taxon>Cryptotermes</taxon>
    </lineage>
</organism>
<evidence type="ECO:0000256" key="2">
    <source>
        <dbReference type="SAM" id="MobiDB-lite"/>
    </source>
</evidence>
<evidence type="ECO:0000313" key="4">
    <source>
        <dbReference type="Proteomes" id="UP000235965"/>
    </source>
</evidence>
<gene>
    <name evidence="3" type="ORF">B7P43_G06994</name>
</gene>
<proteinExistence type="predicted"/>
<keyword evidence="4" id="KW-1185">Reference proteome</keyword>
<keyword evidence="1" id="KW-0175">Coiled coil</keyword>
<evidence type="ECO:0000256" key="1">
    <source>
        <dbReference type="SAM" id="Coils"/>
    </source>
</evidence>
<dbReference type="STRING" id="105785.A0A2J7Q8Y5"/>
<reference evidence="3 4" key="1">
    <citation type="submission" date="2017-12" db="EMBL/GenBank/DDBJ databases">
        <title>Hemimetabolous genomes reveal molecular basis of termite eusociality.</title>
        <authorList>
            <person name="Harrison M.C."/>
            <person name="Jongepier E."/>
            <person name="Robertson H.M."/>
            <person name="Arning N."/>
            <person name="Bitard-Feildel T."/>
            <person name="Chao H."/>
            <person name="Childers C.P."/>
            <person name="Dinh H."/>
            <person name="Doddapaneni H."/>
            <person name="Dugan S."/>
            <person name="Gowin J."/>
            <person name="Greiner C."/>
            <person name="Han Y."/>
            <person name="Hu H."/>
            <person name="Hughes D.S.T."/>
            <person name="Huylmans A.-K."/>
            <person name="Kemena C."/>
            <person name="Kremer L.P.M."/>
            <person name="Lee S.L."/>
            <person name="Lopez-Ezquerra A."/>
            <person name="Mallet L."/>
            <person name="Monroy-Kuhn J.M."/>
            <person name="Moser A."/>
            <person name="Murali S.C."/>
            <person name="Muzny D.M."/>
            <person name="Otani S."/>
            <person name="Piulachs M.-D."/>
            <person name="Poelchau M."/>
            <person name="Qu J."/>
            <person name="Schaub F."/>
            <person name="Wada-Katsumata A."/>
            <person name="Worley K.C."/>
            <person name="Xie Q."/>
            <person name="Ylla G."/>
            <person name="Poulsen M."/>
            <person name="Gibbs R.A."/>
            <person name="Schal C."/>
            <person name="Richards S."/>
            <person name="Belles X."/>
            <person name="Korb J."/>
            <person name="Bornberg-Bauer E."/>
        </authorList>
    </citation>
    <scope>NUCLEOTIDE SEQUENCE [LARGE SCALE GENOMIC DNA]</scope>
    <source>
        <tissue evidence="3">Whole body</tissue>
    </source>
</reference>